<accession>G7ID41</accession>
<gene>
    <name evidence="1" type="ordered locus">MTR_1g102260</name>
</gene>
<protein>
    <submittedName>
        <fullName evidence="1">Cytochrome P450 family protein</fullName>
    </submittedName>
</protein>
<dbReference type="GO" id="GO:0004497">
    <property type="term" value="F:monooxygenase activity"/>
    <property type="evidence" value="ECO:0007669"/>
    <property type="project" value="InterPro"/>
</dbReference>
<keyword evidence="3" id="KW-1185">Reference proteome</keyword>
<dbReference type="HOGENOM" id="CLU_2593335_0_0_1"/>
<dbReference type="InterPro" id="IPR036396">
    <property type="entry name" value="Cyt_P450_sf"/>
</dbReference>
<dbReference type="STRING" id="3880.G7ID41"/>
<reference evidence="2" key="3">
    <citation type="submission" date="2015-04" db="UniProtKB">
        <authorList>
            <consortium name="EnsemblPlants"/>
        </authorList>
    </citation>
    <scope>IDENTIFICATION</scope>
    <source>
        <strain evidence="2">cv. Jemalong A17</strain>
    </source>
</reference>
<dbReference type="GO" id="GO:0005506">
    <property type="term" value="F:iron ion binding"/>
    <property type="evidence" value="ECO:0007669"/>
    <property type="project" value="InterPro"/>
</dbReference>
<sequence>MVFDHENLFVTGLLFDLTHTGPRVCLGKKFAYRHIKIFSAVLLGSHNYKLADQNKLVKYRTMLTLQIDDGLHVNTFHRNK</sequence>
<dbReference type="PaxDb" id="3880-AES62631"/>
<dbReference type="Proteomes" id="UP000002051">
    <property type="component" value="Unassembled WGS sequence"/>
</dbReference>
<organism evidence="1 3">
    <name type="scientific">Medicago truncatula</name>
    <name type="common">Barrel medic</name>
    <name type="synonym">Medicago tribuloides</name>
    <dbReference type="NCBI Taxonomy" id="3880"/>
    <lineage>
        <taxon>Eukaryota</taxon>
        <taxon>Viridiplantae</taxon>
        <taxon>Streptophyta</taxon>
        <taxon>Embryophyta</taxon>
        <taxon>Tracheophyta</taxon>
        <taxon>Spermatophyta</taxon>
        <taxon>Magnoliopsida</taxon>
        <taxon>eudicotyledons</taxon>
        <taxon>Gunneridae</taxon>
        <taxon>Pentapetalae</taxon>
        <taxon>rosids</taxon>
        <taxon>fabids</taxon>
        <taxon>Fabales</taxon>
        <taxon>Fabaceae</taxon>
        <taxon>Papilionoideae</taxon>
        <taxon>50 kb inversion clade</taxon>
        <taxon>NPAAA clade</taxon>
        <taxon>Hologalegina</taxon>
        <taxon>IRL clade</taxon>
        <taxon>Trifolieae</taxon>
        <taxon>Medicago</taxon>
    </lineage>
</organism>
<evidence type="ECO:0000313" key="2">
    <source>
        <dbReference type="EnsemblPlants" id="AES62631"/>
    </source>
</evidence>
<reference evidence="1 3" key="1">
    <citation type="journal article" date="2011" name="Nature">
        <title>The Medicago genome provides insight into the evolution of rhizobial symbioses.</title>
        <authorList>
            <person name="Young N.D."/>
            <person name="Debelle F."/>
            <person name="Oldroyd G.E."/>
            <person name="Geurts R."/>
            <person name="Cannon S.B."/>
            <person name="Udvardi M.K."/>
            <person name="Benedito V.A."/>
            <person name="Mayer K.F."/>
            <person name="Gouzy J."/>
            <person name="Schoof H."/>
            <person name="Van de Peer Y."/>
            <person name="Proost S."/>
            <person name="Cook D.R."/>
            <person name="Meyers B.C."/>
            <person name="Spannagl M."/>
            <person name="Cheung F."/>
            <person name="De Mita S."/>
            <person name="Krishnakumar V."/>
            <person name="Gundlach H."/>
            <person name="Zhou S."/>
            <person name="Mudge J."/>
            <person name="Bharti A.K."/>
            <person name="Murray J.D."/>
            <person name="Naoumkina M.A."/>
            <person name="Rosen B."/>
            <person name="Silverstein K.A."/>
            <person name="Tang H."/>
            <person name="Rombauts S."/>
            <person name="Zhao P.X."/>
            <person name="Zhou P."/>
            <person name="Barbe V."/>
            <person name="Bardou P."/>
            <person name="Bechner M."/>
            <person name="Bellec A."/>
            <person name="Berger A."/>
            <person name="Berges H."/>
            <person name="Bidwell S."/>
            <person name="Bisseling T."/>
            <person name="Choisne N."/>
            <person name="Couloux A."/>
            <person name="Denny R."/>
            <person name="Deshpande S."/>
            <person name="Dai X."/>
            <person name="Doyle J.J."/>
            <person name="Dudez A.M."/>
            <person name="Farmer A.D."/>
            <person name="Fouteau S."/>
            <person name="Franken C."/>
            <person name="Gibelin C."/>
            <person name="Gish J."/>
            <person name="Goldstein S."/>
            <person name="Gonzalez A.J."/>
            <person name="Green P.J."/>
            <person name="Hallab A."/>
            <person name="Hartog M."/>
            <person name="Hua A."/>
            <person name="Humphray S.J."/>
            <person name="Jeong D.H."/>
            <person name="Jing Y."/>
            <person name="Jocker A."/>
            <person name="Kenton S.M."/>
            <person name="Kim D.J."/>
            <person name="Klee K."/>
            <person name="Lai H."/>
            <person name="Lang C."/>
            <person name="Lin S."/>
            <person name="Macmil S.L."/>
            <person name="Magdelenat G."/>
            <person name="Matthews L."/>
            <person name="McCorrison J."/>
            <person name="Monaghan E.L."/>
            <person name="Mun J.H."/>
            <person name="Najar F.Z."/>
            <person name="Nicholson C."/>
            <person name="Noirot C."/>
            <person name="O'Bleness M."/>
            <person name="Paule C.R."/>
            <person name="Poulain J."/>
            <person name="Prion F."/>
            <person name="Qin B."/>
            <person name="Qu C."/>
            <person name="Retzel E.F."/>
            <person name="Riddle C."/>
            <person name="Sallet E."/>
            <person name="Samain S."/>
            <person name="Samson N."/>
            <person name="Sanders I."/>
            <person name="Saurat O."/>
            <person name="Scarpelli C."/>
            <person name="Schiex T."/>
            <person name="Segurens B."/>
            <person name="Severin A.J."/>
            <person name="Sherrier D.J."/>
            <person name="Shi R."/>
            <person name="Sims S."/>
            <person name="Singer S.R."/>
            <person name="Sinharoy S."/>
            <person name="Sterck L."/>
            <person name="Viollet A."/>
            <person name="Wang B.B."/>
            <person name="Wang K."/>
            <person name="Wang M."/>
            <person name="Wang X."/>
            <person name="Warfsmann J."/>
            <person name="Weissenbach J."/>
            <person name="White D.D."/>
            <person name="White J.D."/>
            <person name="Wiley G.B."/>
            <person name="Wincker P."/>
            <person name="Xing Y."/>
            <person name="Yang L."/>
            <person name="Yao Z."/>
            <person name="Ying F."/>
            <person name="Zhai J."/>
            <person name="Zhou L."/>
            <person name="Zuber A."/>
            <person name="Denarie J."/>
            <person name="Dixon R.A."/>
            <person name="May G.D."/>
            <person name="Schwartz D.C."/>
            <person name="Rogers J."/>
            <person name="Quetier F."/>
            <person name="Town C.D."/>
            <person name="Roe B.A."/>
        </authorList>
    </citation>
    <scope>NUCLEOTIDE SEQUENCE [LARGE SCALE GENOMIC DNA]</scope>
    <source>
        <strain evidence="1">A17</strain>
        <strain evidence="2 3">cv. Jemalong A17</strain>
    </source>
</reference>
<evidence type="ECO:0000313" key="1">
    <source>
        <dbReference type="EMBL" id="AES62631.1"/>
    </source>
</evidence>
<dbReference type="AlphaFoldDB" id="G7ID41"/>
<dbReference type="SUPFAM" id="SSF48264">
    <property type="entry name" value="Cytochrome P450"/>
    <property type="match status" value="1"/>
</dbReference>
<dbReference type="EnsemblPlants" id="AES62631">
    <property type="protein sequence ID" value="AES62631"/>
    <property type="gene ID" value="MTR_1g102260"/>
</dbReference>
<dbReference type="Gene3D" id="1.10.630.10">
    <property type="entry name" value="Cytochrome P450"/>
    <property type="match status" value="1"/>
</dbReference>
<dbReference type="GO" id="GO:0016705">
    <property type="term" value="F:oxidoreductase activity, acting on paired donors, with incorporation or reduction of molecular oxygen"/>
    <property type="evidence" value="ECO:0007669"/>
    <property type="project" value="InterPro"/>
</dbReference>
<name>G7ID41_MEDTR</name>
<evidence type="ECO:0000313" key="3">
    <source>
        <dbReference type="Proteomes" id="UP000002051"/>
    </source>
</evidence>
<dbReference type="eggNOG" id="KOG0157">
    <property type="taxonomic scope" value="Eukaryota"/>
</dbReference>
<reference evidence="1 3" key="2">
    <citation type="journal article" date="2014" name="BMC Genomics">
        <title>An improved genome release (version Mt4.0) for the model legume Medicago truncatula.</title>
        <authorList>
            <person name="Tang H."/>
            <person name="Krishnakumar V."/>
            <person name="Bidwell S."/>
            <person name="Rosen B."/>
            <person name="Chan A."/>
            <person name="Zhou S."/>
            <person name="Gentzbittel L."/>
            <person name="Childs K.L."/>
            <person name="Yandell M."/>
            <person name="Gundlach H."/>
            <person name="Mayer K.F."/>
            <person name="Schwartz D.C."/>
            <person name="Town C.D."/>
        </authorList>
    </citation>
    <scope>GENOME REANNOTATION</scope>
    <source>
        <strain evidence="2 3">cv. Jemalong A17</strain>
    </source>
</reference>
<dbReference type="EMBL" id="CM001217">
    <property type="protein sequence ID" value="AES62631.1"/>
    <property type="molecule type" value="Genomic_DNA"/>
</dbReference>
<dbReference type="GO" id="GO:0020037">
    <property type="term" value="F:heme binding"/>
    <property type="evidence" value="ECO:0007669"/>
    <property type="project" value="InterPro"/>
</dbReference>
<proteinExistence type="predicted"/>
<dbReference type="OMA" id="FDHENLF"/>